<evidence type="ECO:0000256" key="7">
    <source>
        <dbReference type="ARBA" id="ARBA00042843"/>
    </source>
</evidence>
<dbReference type="SUPFAM" id="SSF55120">
    <property type="entry name" value="Pseudouridine synthase"/>
    <property type="match status" value="1"/>
</dbReference>
<name>A0A3M4VVE5_PSECI</name>
<dbReference type="Gene3D" id="3.30.2350.10">
    <property type="entry name" value="Pseudouridine synthase"/>
    <property type="match status" value="1"/>
</dbReference>
<dbReference type="AlphaFoldDB" id="A0A3M4VVE5"/>
<gene>
    <name evidence="12" type="ORF">ALP84_01138</name>
</gene>
<evidence type="ECO:0000259" key="11">
    <source>
        <dbReference type="SMART" id="SM00363"/>
    </source>
</evidence>
<accession>A0A3M4VVE5</accession>
<evidence type="ECO:0000256" key="1">
    <source>
        <dbReference type="ARBA" id="ARBA00036390"/>
    </source>
</evidence>
<dbReference type="CDD" id="cd00165">
    <property type="entry name" value="S4"/>
    <property type="match status" value="1"/>
</dbReference>
<evidence type="ECO:0000256" key="9">
    <source>
        <dbReference type="ARBA" id="ARBA00043147"/>
    </source>
</evidence>
<dbReference type="PROSITE" id="PS50889">
    <property type="entry name" value="S4"/>
    <property type="match status" value="1"/>
</dbReference>
<dbReference type="CDD" id="cd02555">
    <property type="entry name" value="PSSA_1"/>
    <property type="match status" value="1"/>
</dbReference>
<organism evidence="12 13">
    <name type="scientific">Pseudomonas cichorii</name>
    <dbReference type="NCBI Taxonomy" id="36746"/>
    <lineage>
        <taxon>Bacteria</taxon>
        <taxon>Pseudomonadati</taxon>
        <taxon>Pseudomonadota</taxon>
        <taxon>Gammaproteobacteria</taxon>
        <taxon>Pseudomonadales</taxon>
        <taxon>Pseudomonadaceae</taxon>
        <taxon>Pseudomonas</taxon>
    </lineage>
</organism>
<dbReference type="InterPro" id="IPR036986">
    <property type="entry name" value="S4_RNA-bd_sf"/>
</dbReference>
<keyword evidence="10" id="KW-0694">RNA-binding</keyword>
<dbReference type="EC" id="5.4.99.21" evidence="3"/>
<comment type="caution">
    <text evidence="12">The sequence shown here is derived from an EMBL/GenBank/DDBJ whole genome shotgun (WGS) entry which is preliminary data.</text>
</comment>
<dbReference type="InterPro" id="IPR050343">
    <property type="entry name" value="RsuA_PseudoU_synthase"/>
</dbReference>
<comment type="catalytic activity">
    <reaction evidence="2">
        <text>uridine(2604) in 23S rRNA = pseudouridine(2604) in 23S rRNA</text>
        <dbReference type="Rhea" id="RHEA:38875"/>
        <dbReference type="Rhea" id="RHEA-COMP:10093"/>
        <dbReference type="Rhea" id="RHEA-COMP:10094"/>
        <dbReference type="ChEBI" id="CHEBI:65314"/>
        <dbReference type="ChEBI" id="CHEBI:65315"/>
        <dbReference type="EC" id="5.4.99.21"/>
    </reaction>
</comment>
<dbReference type="Pfam" id="PF01479">
    <property type="entry name" value="S4"/>
    <property type="match status" value="1"/>
</dbReference>
<dbReference type="PANTHER" id="PTHR47683">
    <property type="entry name" value="PSEUDOURIDINE SYNTHASE FAMILY PROTEIN-RELATED"/>
    <property type="match status" value="1"/>
</dbReference>
<dbReference type="EMBL" id="RBRY01000103">
    <property type="protein sequence ID" value="RMR55791.1"/>
    <property type="molecule type" value="Genomic_DNA"/>
</dbReference>
<dbReference type="GO" id="GO:0001522">
    <property type="term" value="P:pseudouridine synthesis"/>
    <property type="evidence" value="ECO:0007669"/>
    <property type="project" value="InterPro"/>
</dbReference>
<evidence type="ECO:0000313" key="13">
    <source>
        <dbReference type="Proteomes" id="UP000278332"/>
    </source>
</evidence>
<dbReference type="SMART" id="SM00363">
    <property type="entry name" value="S4"/>
    <property type="match status" value="1"/>
</dbReference>
<evidence type="ECO:0000256" key="4">
    <source>
        <dbReference type="ARBA" id="ARBA00039989"/>
    </source>
</evidence>
<evidence type="ECO:0000256" key="10">
    <source>
        <dbReference type="PROSITE-ProRule" id="PRU00182"/>
    </source>
</evidence>
<dbReference type="PANTHER" id="PTHR47683:SF2">
    <property type="entry name" value="RNA-BINDING S4 DOMAIN-CONTAINING PROTEIN"/>
    <property type="match status" value="1"/>
</dbReference>
<dbReference type="GO" id="GO:0006396">
    <property type="term" value="P:RNA processing"/>
    <property type="evidence" value="ECO:0007669"/>
    <property type="project" value="UniProtKB-ARBA"/>
</dbReference>
<sequence>MRRYNGVFPISNGFFFMTDPIRLSKRLIELVGCSRREAELYIEGGWVTVDGEVVEEPQFKVENQKVELSPDARAETPEAVTIILHKPASASVESALQMITPGTLSQEHSFGKRPLKGHFLRLEAISTLQANASGLMVFSQDWKILRKLTDDRSKIEQEYVVEVSGEMVAHGLNRLNHGLSYKGKELPAVKASWQNENRLRFAMKNPQPGIIAQLCEAVGLKIVAVRRIRIGGVSMGKLPEGQWRYMTAKEKF</sequence>
<proteinExistence type="predicted"/>
<evidence type="ECO:0000256" key="8">
    <source>
        <dbReference type="ARBA" id="ARBA00042890"/>
    </source>
</evidence>
<dbReference type="GO" id="GO:0003723">
    <property type="term" value="F:RNA binding"/>
    <property type="evidence" value="ECO:0007669"/>
    <property type="project" value="UniProtKB-KW"/>
</dbReference>
<dbReference type="InterPro" id="IPR002942">
    <property type="entry name" value="S4_RNA-bd"/>
</dbReference>
<dbReference type="Proteomes" id="UP000278332">
    <property type="component" value="Unassembled WGS sequence"/>
</dbReference>
<dbReference type="InterPro" id="IPR020103">
    <property type="entry name" value="PsdUridine_synth_cat_dom_sf"/>
</dbReference>
<protein>
    <recommendedName>
        <fullName evidence="4">Dual-specificity RNA pseudouridine synthase RluF</fullName>
        <ecNumber evidence="3">5.4.99.21</ecNumber>
    </recommendedName>
    <alternativeName>
        <fullName evidence="6">23S rRNA pseudouridine(2604) synthase</fullName>
    </alternativeName>
    <alternativeName>
        <fullName evidence="8">Ribosomal large subunit pseudouridine synthase F</fullName>
    </alternativeName>
    <alternativeName>
        <fullName evidence="7">rRNA pseudouridylate synthase F</fullName>
    </alternativeName>
    <alternativeName>
        <fullName evidence="9">rRNA-uridine isomerase F</fullName>
    </alternativeName>
    <alternativeName>
        <fullName evidence="5">tRNA(Tyr) pseudouridine(35) synthase</fullName>
    </alternativeName>
</protein>
<evidence type="ECO:0000313" key="12">
    <source>
        <dbReference type="EMBL" id="RMR55791.1"/>
    </source>
</evidence>
<evidence type="ECO:0000256" key="5">
    <source>
        <dbReference type="ARBA" id="ARBA00041420"/>
    </source>
</evidence>
<comment type="catalytic activity">
    <reaction evidence="1">
        <text>uridine(35) in tRNA(Tyr) = pseudouridine(35) in tRNA(Tyr)</text>
        <dbReference type="Rhea" id="RHEA:60556"/>
        <dbReference type="Rhea" id="RHEA-COMP:15607"/>
        <dbReference type="Rhea" id="RHEA-COMP:15608"/>
        <dbReference type="ChEBI" id="CHEBI:65314"/>
        <dbReference type="ChEBI" id="CHEBI:65315"/>
    </reaction>
</comment>
<dbReference type="GO" id="GO:0160138">
    <property type="term" value="F:23S rRNA pseudouridine(2604) synthase activity"/>
    <property type="evidence" value="ECO:0007669"/>
    <property type="project" value="UniProtKB-EC"/>
</dbReference>
<evidence type="ECO:0000256" key="2">
    <source>
        <dbReference type="ARBA" id="ARBA00036535"/>
    </source>
</evidence>
<reference evidence="12 13" key="1">
    <citation type="submission" date="2018-08" db="EMBL/GenBank/DDBJ databases">
        <title>Recombination of ecologically and evolutionarily significant loci maintains genetic cohesion in the Pseudomonas syringae species complex.</title>
        <authorList>
            <person name="Dillon M."/>
            <person name="Thakur S."/>
            <person name="Almeida R.N.D."/>
            <person name="Weir B.S."/>
            <person name="Guttman D.S."/>
        </authorList>
    </citation>
    <scope>NUCLEOTIDE SEQUENCE [LARGE SCALE GENOMIC DNA]</scope>
    <source>
        <strain evidence="12 13">ICMP 6917</strain>
    </source>
</reference>
<feature type="domain" description="RNA-binding S4" evidence="11">
    <location>
        <begin position="21"/>
        <end position="81"/>
    </location>
</feature>
<dbReference type="Gene3D" id="3.10.290.10">
    <property type="entry name" value="RNA-binding S4 domain"/>
    <property type="match status" value="1"/>
</dbReference>
<dbReference type="SUPFAM" id="SSF55174">
    <property type="entry name" value="Alpha-L RNA-binding motif"/>
    <property type="match status" value="1"/>
</dbReference>
<evidence type="ECO:0000256" key="6">
    <source>
        <dbReference type="ARBA" id="ARBA00041697"/>
    </source>
</evidence>
<evidence type="ECO:0000256" key="3">
    <source>
        <dbReference type="ARBA" id="ARBA00038922"/>
    </source>
</evidence>
<dbReference type="FunFam" id="3.10.290.10:FF:000034">
    <property type="entry name" value="RNA-binding protein S4"/>
    <property type="match status" value="1"/>
</dbReference>